<dbReference type="Pfam" id="PF10395">
    <property type="entry name" value="Utp8_b_propeller"/>
    <property type="match status" value="1"/>
</dbReference>
<evidence type="ECO:0000313" key="2">
    <source>
        <dbReference type="EMBL" id="KAK2629380.1"/>
    </source>
</evidence>
<feature type="domain" description="Utp8 beta-propeller" evidence="1">
    <location>
        <begin position="7"/>
        <end position="367"/>
    </location>
</feature>
<gene>
    <name evidence="2" type="ORF">QTJ16_000200</name>
</gene>
<dbReference type="AlphaFoldDB" id="A0AAD9T4V6"/>
<dbReference type="InterPro" id="IPR018843">
    <property type="entry name" value="Utp8_b-prop"/>
</dbReference>
<organism evidence="2 3">
    <name type="scientific">Diplocarpon rosae</name>
    <dbReference type="NCBI Taxonomy" id="946125"/>
    <lineage>
        <taxon>Eukaryota</taxon>
        <taxon>Fungi</taxon>
        <taxon>Dikarya</taxon>
        <taxon>Ascomycota</taxon>
        <taxon>Pezizomycotina</taxon>
        <taxon>Leotiomycetes</taxon>
        <taxon>Helotiales</taxon>
        <taxon>Drepanopezizaceae</taxon>
        <taxon>Diplocarpon</taxon>
    </lineage>
</organism>
<protein>
    <recommendedName>
        <fullName evidence="1">Utp8 beta-propeller domain-containing protein</fullName>
    </recommendedName>
</protein>
<keyword evidence="3" id="KW-1185">Reference proteome</keyword>
<sequence>MSSRFLLEKPYVAASLPQPVDNSKGKYVVAEVYGGAPGAKKRKRSELAVGINGEGVNIYDMLASRLITSYALPLHSTFTCPPVSLRTRVSRSIVERRTYVSTVGSQSELTMFHEMSEGFEPTHSSTTTRKVENSLSPVVYLGIITASSSSYISGNNWDLLVVKEDGEVQCYDGESLDKKWTSPAAALSRGAVTDIKDLKVEFAHLTNVHSAAQGILKGHQDLLAFFPQDVSEAETNPEILVVITRSISKAAMRTLHIVRLPRRSSTFVKGLNHSVDALLTADIPGQTSTSEASFSIHASAGILQQLCDDILTTFDLTDTLPKEQSKVMSHGAQSFLRLSNTAVMVSTNHSISVYNPKYQSKLATVQLDPSPTETLKRKRGDEDAVSSSYSKLVAYFPKLGLAIAVINNDLVGMQIESQQDRNPRPHPAGLLIDSLGCSAREQSRWEKDGNPRTKKAKLGLATLDSYLPGSIGFGQPWDEMVIELEDLFINGTCEDSEFDRKIEHHFGADWAEKTHTLRINETSQANNKSKEDIKTTNGTKRRFLPSNVDRRWILYALGKIFSWSMDDEGKCRLSIVFYPLNTFMWLTSNGYLTVANIEAALRSCGSAVTSIPAGQLVNALVETDPDMDLLYAVVAKNYLSASELLHAIRKLMSSLGLIGDNPGTKHGLLTNGNDIDIEDQVARLQEEAEADLELAEYQLGPGSGTRGAALSLALSRLHSCPSDDITIALRTIFTSQDIVCLIYLLRFELARGGWTTRYTDIDEAVIVDEEAEIQDNAIILIASLLNNCIDAVGTVGWLSGEARLVDGDLFEAEELIASLKLEVSAALEGIEEALYLKGVLSELLDYADSCQKAPPPSNSTDSKKASKPPILLASADEKIKALPMGLKAEKEVSLLKIGSGGAVYKRTARDIGFLKSQKVGRYTRERIIL</sequence>
<proteinExistence type="predicted"/>
<dbReference type="Proteomes" id="UP001285354">
    <property type="component" value="Unassembled WGS sequence"/>
</dbReference>
<reference evidence="2" key="1">
    <citation type="submission" date="2023-06" db="EMBL/GenBank/DDBJ databases">
        <title>Draft genome of Marssonina rosae.</title>
        <authorList>
            <person name="Cheng Q."/>
        </authorList>
    </citation>
    <scope>NUCLEOTIDE SEQUENCE</scope>
    <source>
        <strain evidence="2">R4</strain>
    </source>
</reference>
<evidence type="ECO:0000259" key="1">
    <source>
        <dbReference type="Pfam" id="PF10395"/>
    </source>
</evidence>
<name>A0AAD9T4V6_9HELO</name>
<evidence type="ECO:0000313" key="3">
    <source>
        <dbReference type="Proteomes" id="UP001285354"/>
    </source>
</evidence>
<comment type="caution">
    <text evidence="2">The sequence shown here is derived from an EMBL/GenBank/DDBJ whole genome shotgun (WGS) entry which is preliminary data.</text>
</comment>
<dbReference type="EMBL" id="JAUBYV010000001">
    <property type="protein sequence ID" value="KAK2629380.1"/>
    <property type="molecule type" value="Genomic_DNA"/>
</dbReference>
<accession>A0AAD9T4V6</accession>